<evidence type="ECO:0000313" key="15">
    <source>
        <dbReference type="EMBL" id="KAE8659510.1"/>
    </source>
</evidence>
<proteinExistence type="inferred from homology"/>
<feature type="compositionally biased region" description="Basic and acidic residues" evidence="13">
    <location>
        <begin position="9"/>
        <end position="43"/>
    </location>
</feature>
<keyword evidence="4" id="KW-0813">Transport</keyword>
<feature type="compositionally biased region" description="Polar residues" evidence="13">
    <location>
        <begin position="281"/>
        <end position="293"/>
    </location>
</feature>
<feature type="region of interest" description="Disordered" evidence="13">
    <location>
        <begin position="1"/>
        <end position="159"/>
    </location>
</feature>
<accession>A0A6A2WW71</accession>
<dbReference type="EMBL" id="VEPZ02001737">
    <property type="protein sequence ID" value="KAE8659510.1"/>
    <property type="molecule type" value="Genomic_DNA"/>
</dbReference>
<sequence>MIKRLMMRTHGERKLWESKDDRKWGHDKFEEMNSQEKHYEDGGRSSQGRYRARSKNRDPDSAYSTGSRPKAFGKSNNQNHASKAVKGRGPRMYEPTMRKRSQAPPALNKLYGKPHERTSQANSSRVFIPETNADTVSVPASKPSLGSASPPFYPSGSSNKYITSTQKKDMQAGNISRKFHPSVTDENFSVLQSNSLQGKNVLDSLSMAKLYIDDSSMSASVKFSTNVQLGNTGQLSHYRVQGKGVAIPGKKAYQLAPHQNQVNPQPTQVNSVQRSPVQGRALSSVQATAQQLGQHPGIGSQASSPPKTAMPVSSYESGEVESSETNKSKGALVSKGKSSAQGAGRSSFLYGGAQIMGATGSPAFLPDKTSDRVFIPGMQVFFGMCFFLGWLEGGQHPGGLSVPLLAWHFLDMLPSRNLHGSGRLNLLVFNCIDCHSFPSAFPTGKITLTSNLAGNWKPSKRTVKQVSYAELVSDEFGQRQPK</sequence>
<keyword evidence="10" id="KW-0866">Nonsense-mediated mRNA decay</keyword>
<keyword evidence="8" id="KW-0810">Translation regulation</keyword>
<evidence type="ECO:0000256" key="1">
    <source>
        <dbReference type="ARBA" id="ARBA00004123"/>
    </source>
</evidence>
<feature type="domain" description="Btz" evidence="14">
    <location>
        <begin position="12"/>
        <end position="56"/>
    </location>
</feature>
<evidence type="ECO:0000256" key="8">
    <source>
        <dbReference type="ARBA" id="ARBA00022845"/>
    </source>
</evidence>
<dbReference type="GO" id="GO:0051028">
    <property type="term" value="P:mRNA transport"/>
    <property type="evidence" value="ECO:0007669"/>
    <property type="project" value="UniProtKB-KW"/>
</dbReference>
<dbReference type="PANTHER" id="PTHR46837:SF5">
    <property type="entry name" value="PROTEIN MLN51 HOMOLOG"/>
    <property type="match status" value="1"/>
</dbReference>
<evidence type="ECO:0000256" key="7">
    <source>
        <dbReference type="ARBA" id="ARBA00022816"/>
    </source>
</evidence>
<dbReference type="GO" id="GO:0006417">
    <property type="term" value="P:regulation of translation"/>
    <property type="evidence" value="ECO:0007669"/>
    <property type="project" value="UniProtKB-KW"/>
</dbReference>
<comment type="similarity">
    <text evidence="3">Belongs to the CASC3 family.</text>
</comment>
<protein>
    <submittedName>
        <fullName evidence="15">CASC3/Barentsz eIF4AIII binding, putative isoform 3</fullName>
    </submittedName>
</protein>
<comment type="subcellular location">
    <subcellularLocation>
        <location evidence="2">Cytoplasm</location>
    </subcellularLocation>
    <subcellularLocation>
        <location evidence="1">Nucleus</location>
    </subcellularLocation>
</comment>
<dbReference type="InterPro" id="IPR044796">
    <property type="entry name" value="MLN51_plant"/>
</dbReference>
<feature type="region of interest" description="Disordered" evidence="13">
    <location>
        <begin position="261"/>
        <end position="343"/>
    </location>
</feature>
<dbReference type="GO" id="GO:0008380">
    <property type="term" value="P:RNA splicing"/>
    <property type="evidence" value="ECO:0007669"/>
    <property type="project" value="UniProtKB-KW"/>
</dbReference>
<keyword evidence="9" id="KW-0694">RNA-binding</keyword>
<dbReference type="GO" id="GO:0005737">
    <property type="term" value="C:cytoplasm"/>
    <property type="evidence" value="ECO:0007669"/>
    <property type="project" value="UniProtKB-SubCell"/>
</dbReference>
<dbReference type="GO" id="GO:0006397">
    <property type="term" value="P:mRNA processing"/>
    <property type="evidence" value="ECO:0007669"/>
    <property type="project" value="UniProtKB-KW"/>
</dbReference>
<evidence type="ECO:0000256" key="2">
    <source>
        <dbReference type="ARBA" id="ARBA00004496"/>
    </source>
</evidence>
<evidence type="ECO:0000256" key="13">
    <source>
        <dbReference type="SAM" id="MobiDB-lite"/>
    </source>
</evidence>
<name>A0A6A2WW71_HIBSY</name>
<dbReference type="InterPro" id="IPR018545">
    <property type="entry name" value="Btz_dom"/>
</dbReference>
<keyword evidence="5" id="KW-0963">Cytoplasm</keyword>
<evidence type="ECO:0000256" key="6">
    <source>
        <dbReference type="ARBA" id="ARBA00022664"/>
    </source>
</evidence>
<organism evidence="15 16">
    <name type="scientific">Hibiscus syriacus</name>
    <name type="common">Rose of Sharon</name>
    <dbReference type="NCBI Taxonomy" id="106335"/>
    <lineage>
        <taxon>Eukaryota</taxon>
        <taxon>Viridiplantae</taxon>
        <taxon>Streptophyta</taxon>
        <taxon>Embryophyta</taxon>
        <taxon>Tracheophyta</taxon>
        <taxon>Spermatophyta</taxon>
        <taxon>Magnoliopsida</taxon>
        <taxon>eudicotyledons</taxon>
        <taxon>Gunneridae</taxon>
        <taxon>Pentapetalae</taxon>
        <taxon>rosids</taxon>
        <taxon>malvids</taxon>
        <taxon>Malvales</taxon>
        <taxon>Malvaceae</taxon>
        <taxon>Malvoideae</taxon>
        <taxon>Hibiscus</taxon>
    </lineage>
</organism>
<dbReference type="GO" id="GO:0035145">
    <property type="term" value="C:exon-exon junction complex"/>
    <property type="evidence" value="ECO:0007669"/>
    <property type="project" value="InterPro"/>
</dbReference>
<comment type="caution">
    <text evidence="15">The sequence shown here is derived from an EMBL/GenBank/DDBJ whole genome shotgun (WGS) entry which is preliminary data.</text>
</comment>
<keyword evidence="12" id="KW-0539">Nucleus</keyword>
<dbReference type="AlphaFoldDB" id="A0A6A2WW71"/>
<dbReference type="Proteomes" id="UP000436088">
    <property type="component" value="Unassembled WGS sequence"/>
</dbReference>
<keyword evidence="7" id="KW-0509">mRNA transport</keyword>
<evidence type="ECO:0000256" key="9">
    <source>
        <dbReference type="ARBA" id="ARBA00022884"/>
    </source>
</evidence>
<evidence type="ECO:0000256" key="10">
    <source>
        <dbReference type="ARBA" id="ARBA00023161"/>
    </source>
</evidence>
<dbReference type="GO" id="GO:0003729">
    <property type="term" value="F:mRNA binding"/>
    <property type="evidence" value="ECO:0007669"/>
    <property type="project" value="InterPro"/>
</dbReference>
<evidence type="ECO:0000256" key="4">
    <source>
        <dbReference type="ARBA" id="ARBA00022448"/>
    </source>
</evidence>
<keyword evidence="6" id="KW-0507">mRNA processing</keyword>
<dbReference type="Pfam" id="PF09405">
    <property type="entry name" value="Btz"/>
    <property type="match status" value="1"/>
</dbReference>
<feature type="compositionally biased region" description="Low complexity" evidence="13">
    <location>
        <begin position="261"/>
        <end position="273"/>
    </location>
</feature>
<dbReference type="PANTHER" id="PTHR46837">
    <property type="entry name" value="PROTEIN MLN51 HOMOLOG"/>
    <property type="match status" value="1"/>
</dbReference>
<dbReference type="GO" id="GO:0000184">
    <property type="term" value="P:nuclear-transcribed mRNA catabolic process, nonsense-mediated decay"/>
    <property type="evidence" value="ECO:0007669"/>
    <property type="project" value="UniProtKB-KW"/>
</dbReference>
<keyword evidence="16" id="KW-1185">Reference proteome</keyword>
<evidence type="ECO:0000313" key="16">
    <source>
        <dbReference type="Proteomes" id="UP000436088"/>
    </source>
</evidence>
<evidence type="ECO:0000256" key="3">
    <source>
        <dbReference type="ARBA" id="ARBA00009548"/>
    </source>
</evidence>
<evidence type="ECO:0000256" key="12">
    <source>
        <dbReference type="ARBA" id="ARBA00023242"/>
    </source>
</evidence>
<reference evidence="15" key="1">
    <citation type="submission" date="2019-09" db="EMBL/GenBank/DDBJ databases">
        <title>Draft genome information of white flower Hibiscus syriacus.</title>
        <authorList>
            <person name="Kim Y.-M."/>
        </authorList>
    </citation>
    <scope>NUCLEOTIDE SEQUENCE [LARGE SCALE GENOMIC DNA]</scope>
    <source>
        <strain evidence="15">YM2019G1</strain>
    </source>
</reference>
<evidence type="ECO:0000256" key="11">
    <source>
        <dbReference type="ARBA" id="ARBA00023187"/>
    </source>
</evidence>
<evidence type="ECO:0000256" key="5">
    <source>
        <dbReference type="ARBA" id="ARBA00022490"/>
    </source>
</evidence>
<gene>
    <name evidence="15" type="ORF">F3Y22_tig00116962pilonHSYRG00562</name>
</gene>
<keyword evidence="11" id="KW-0508">mRNA splicing</keyword>
<evidence type="ECO:0000259" key="14">
    <source>
        <dbReference type="Pfam" id="PF09405"/>
    </source>
</evidence>